<dbReference type="PANTHER" id="PTHR33121">
    <property type="entry name" value="CYCLIC DI-GMP PHOSPHODIESTERASE PDEF"/>
    <property type="match status" value="1"/>
</dbReference>
<evidence type="ECO:0000259" key="1">
    <source>
        <dbReference type="PROSITE" id="PS50883"/>
    </source>
</evidence>
<dbReference type="PROSITE" id="PS50883">
    <property type="entry name" value="EAL"/>
    <property type="match status" value="1"/>
</dbReference>
<sequence length="566" mass="64879">MNKDVYGILGDLTAEILLEIIAECMDDYLYVIDLQNNKMEISQSALDRFMISETHVRNVKQEIMSVVYKEDRTMFAKHMQAVMDGKEKVHDIHYRWLDKNGLPVWVNCRGVVIDDEDGKPGYLVGCLNETGNQRRADNVTGLLGGMEFCAYLRSQKKPVTTGFLMHIGIDDFATVNETHGSNYGDYVLKSVADCMKECLSGNQRLYHLVADQYVIVDLDSTSMDDAIQLKKKIGEKIDEFIISEKYEVVFSASAGVIDASTVAEGYEECRKKFEFSLKKAKRMGKNNIYFYRQEDYEKFQRNGRIISALRSSIANGCEGFEVYYQPIVDCVSGRVIGAEALMRYTMVTEEGKEWLSPVEFIPLLEKSGLIIPAGRFVLNEAAKMCREIQQYIPEFRVNVNISYYQIEHGKIADKILTAVRDNGLTPNRICIEMTESGFMDMTPVFCKFRKVLEENGIQFVIDDFGTGYSNLHCISDMNPGYVKMDKDFTAKAMSCERDYELFKKIIEMVHSIGIHICVEGIEKEDWHLKMKELQADYLQGYFFGKPCEKKKFMEEFVCNPHNNGVW</sequence>
<dbReference type="SUPFAM" id="SSF55073">
    <property type="entry name" value="Nucleotide cyclase"/>
    <property type="match status" value="1"/>
</dbReference>
<dbReference type="EMBL" id="CYXX01000011">
    <property type="protein sequence ID" value="CUN05493.1"/>
    <property type="molecule type" value="Genomic_DNA"/>
</dbReference>
<evidence type="ECO:0000313" key="4">
    <source>
        <dbReference type="Proteomes" id="UP000095453"/>
    </source>
</evidence>
<dbReference type="CDD" id="cd01949">
    <property type="entry name" value="GGDEF"/>
    <property type="match status" value="1"/>
</dbReference>
<feature type="domain" description="GGDEF" evidence="2">
    <location>
        <begin position="160"/>
        <end position="293"/>
    </location>
</feature>
<accession>A0A173TRM9</accession>
<dbReference type="InterPro" id="IPR035965">
    <property type="entry name" value="PAS-like_dom_sf"/>
</dbReference>
<dbReference type="NCBIfam" id="TIGR00254">
    <property type="entry name" value="GGDEF"/>
    <property type="match status" value="1"/>
</dbReference>
<dbReference type="RefSeq" id="WP_055169079.1">
    <property type="nucleotide sequence ID" value="NZ_CYXX01000011.1"/>
</dbReference>
<dbReference type="SMART" id="SM00267">
    <property type="entry name" value="GGDEF"/>
    <property type="match status" value="1"/>
</dbReference>
<dbReference type="InterPro" id="IPR000160">
    <property type="entry name" value="GGDEF_dom"/>
</dbReference>
<dbReference type="Pfam" id="PF00990">
    <property type="entry name" value="GGDEF"/>
    <property type="match status" value="1"/>
</dbReference>
<dbReference type="CDD" id="cd01948">
    <property type="entry name" value="EAL"/>
    <property type="match status" value="1"/>
</dbReference>
<dbReference type="PANTHER" id="PTHR33121:SF70">
    <property type="entry name" value="SIGNALING PROTEIN YKOW"/>
    <property type="match status" value="1"/>
</dbReference>
<dbReference type="Pfam" id="PF08447">
    <property type="entry name" value="PAS_3"/>
    <property type="match status" value="1"/>
</dbReference>
<dbReference type="AlphaFoldDB" id="A0A173TRM9"/>
<dbReference type="Gene3D" id="3.30.70.270">
    <property type="match status" value="1"/>
</dbReference>
<dbReference type="SMART" id="SM00052">
    <property type="entry name" value="EAL"/>
    <property type="match status" value="1"/>
</dbReference>
<dbReference type="InterPro" id="IPR029787">
    <property type="entry name" value="Nucleotide_cyclase"/>
</dbReference>
<protein>
    <submittedName>
        <fullName evidence="3">Bacteriophytochrome cph2</fullName>
    </submittedName>
</protein>
<proteinExistence type="predicted"/>
<name>A0A173TRM9_9FIRM</name>
<dbReference type="InterPro" id="IPR000014">
    <property type="entry name" value="PAS"/>
</dbReference>
<dbReference type="SUPFAM" id="SSF55785">
    <property type="entry name" value="PYP-like sensor domain (PAS domain)"/>
    <property type="match status" value="1"/>
</dbReference>
<feature type="domain" description="EAL" evidence="1">
    <location>
        <begin position="302"/>
        <end position="560"/>
    </location>
</feature>
<evidence type="ECO:0000259" key="2">
    <source>
        <dbReference type="PROSITE" id="PS50887"/>
    </source>
</evidence>
<dbReference type="PROSITE" id="PS50887">
    <property type="entry name" value="GGDEF"/>
    <property type="match status" value="1"/>
</dbReference>
<dbReference type="InterPro" id="IPR001633">
    <property type="entry name" value="EAL_dom"/>
</dbReference>
<dbReference type="Proteomes" id="UP000095453">
    <property type="component" value="Unassembled WGS sequence"/>
</dbReference>
<organism evidence="3 4">
    <name type="scientific">Roseburia inulinivorans</name>
    <dbReference type="NCBI Taxonomy" id="360807"/>
    <lineage>
        <taxon>Bacteria</taxon>
        <taxon>Bacillati</taxon>
        <taxon>Bacillota</taxon>
        <taxon>Clostridia</taxon>
        <taxon>Lachnospirales</taxon>
        <taxon>Lachnospiraceae</taxon>
        <taxon>Roseburia</taxon>
    </lineage>
</organism>
<dbReference type="Gene3D" id="3.30.450.20">
    <property type="entry name" value="PAS domain"/>
    <property type="match status" value="1"/>
</dbReference>
<dbReference type="GO" id="GO:0071111">
    <property type="term" value="F:cyclic-guanylate-specific phosphodiesterase activity"/>
    <property type="evidence" value="ECO:0007669"/>
    <property type="project" value="InterPro"/>
</dbReference>
<reference evidence="3 4" key="1">
    <citation type="submission" date="2015-09" db="EMBL/GenBank/DDBJ databases">
        <authorList>
            <consortium name="Pathogen Informatics"/>
        </authorList>
    </citation>
    <scope>NUCLEOTIDE SEQUENCE [LARGE SCALE GENOMIC DNA]</scope>
    <source>
        <strain evidence="3 4">2789STDY5608887</strain>
    </source>
</reference>
<dbReference type="Gene3D" id="3.20.20.450">
    <property type="entry name" value="EAL domain"/>
    <property type="match status" value="1"/>
</dbReference>
<dbReference type="SUPFAM" id="SSF141868">
    <property type="entry name" value="EAL domain-like"/>
    <property type="match status" value="1"/>
</dbReference>
<dbReference type="InterPro" id="IPR043128">
    <property type="entry name" value="Rev_trsase/Diguanyl_cyclase"/>
</dbReference>
<dbReference type="Pfam" id="PF00563">
    <property type="entry name" value="EAL"/>
    <property type="match status" value="1"/>
</dbReference>
<dbReference type="InterPro" id="IPR035919">
    <property type="entry name" value="EAL_sf"/>
</dbReference>
<evidence type="ECO:0000313" key="3">
    <source>
        <dbReference type="EMBL" id="CUN05493.1"/>
    </source>
</evidence>
<dbReference type="InterPro" id="IPR013655">
    <property type="entry name" value="PAS_fold_3"/>
</dbReference>
<dbReference type="CDD" id="cd00130">
    <property type="entry name" value="PAS"/>
    <property type="match status" value="1"/>
</dbReference>
<dbReference type="InterPro" id="IPR050706">
    <property type="entry name" value="Cyclic-di-GMP_PDE-like"/>
</dbReference>
<gene>
    <name evidence="3" type="primary">cph2_4</name>
    <name evidence="3" type="ORF">ERS852444_01671</name>
</gene>